<comment type="function">
    <text evidence="2">Catalyzes the dismutation of two molecules of 6,7-dimethyl-8-ribityllumazine, resulting in the formation of riboflavin and 5-amino-6-(D-ribitylamino)uracil.</text>
</comment>
<dbReference type="EC" id="2.5.1.9" evidence="4 9"/>
<dbReference type="PROSITE" id="PS51177">
    <property type="entry name" value="LUMAZINE_BIND"/>
    <property type="match status" value="2"/>
</dbReference>
<evidence type="ECO:0000256" key="4">
    <source>
        <dbReference type="ARBA" id="ARBA00012827"/>
    </source>
</evidence>
<dbReference type="Gene3D" id="2.40.30.20">
    <property type="match status" value="2"/>
</dbReference>
<evidence type="ECO:0000256" key="6">
    <source>
        <dbReference type="ARBA" id="ARBA00022619"/>
    </source>
</evidence>
<evidence type="ECO:0000313" key="12">
    <source>
        <dbReference type="EMBL" id="AXY75433.1"/>
    </source>
</evidence>
<keyword evidence="13" id="KW-1185">Reference proteome</keyword>
<evidence type="ECO:0000313" key="13">
    <source>
        <dbReference type="Proteomes" id="UP000263900"/>
    </source>
</evidence>
<dbReference type="Pfam" id="PF00677">
    <property type="entry name" value="Lum_binding"/>
    <property type="match status" value="2"/>
</dbReference>
<dbReference type="InterPro" id="IPR023366">
    <property type="entry name" value="ATP_synth_asu-like_sf"/>
</dbReference>
<dbReference type="InterPro" id="IPR026017">
    <property type="entry name" value="Lumazine-bd_dom"/>
</dbReference>
<comment type="catalytic activity">
    <reaction evidence="1">
        <text>2 6,7-dimethyl-8-(1-D-ribityl)lumazine + H(+) = 5-amino-6-(D-ribitylamino)uracil + riboflavin</text>
        <dbReference type="Rhea" id="RHEA:20772"/>
        <dbReference type="ChEBI" id="CHEBI:15378"/>
        <dbReference type="ChEBI" id="CHEBI:15934"/>
        <dbReference type="ChEBI" id="CHEBI:57986"/>
        <dbReference type="ChEBI" id="CHEBI:58201"/>
        <dbReference type="EC" id="2.5.1.9"/>
    </reaction>
</comment>
<protein>
    <recommendedName>
        <fullName evidence="5 9">Riboflavin synthase</fullName>
        <ecNumber evidence="4 9">2.5.1.9</ecNumber>
    </recommendedName>
</protein>
<evidence type="ECO:0000256" key="2">
    <source>
        <dbReference type="ARBA" id="ARBA00002803"/>
    </source>
</evidence>
<evidence type="ECO:0000259" key="11">
    <source>
        <dbReference type="PROSITE" id="PS51177"/>
    </source>
</evidence>
<proteinExistence type="predicted"/>
<evidence type="ECO:0000256" key="5">
    <source>
        <dbReference type="ARBA" id="ARBA00013950"/>
    </source>
</evidence>
<dbReference type="InterPro" id="IPR001783">
    <property type="entry name" value="Lumazine-bd"/>
</dbReference>
<dbReference type="InterPro" id="IPR017938">
    <property type="entry name" value="Riboflavin_synthase-like_b-brl"/>
</dbReference>
<dbReference type="RefSeq" id="WP_119051314.1">
    <property type="nucleotide sequence ID" value="NZ_CP032157.1"/>
</dbReference>
<dbReference type="AlphaFoldDB" id="A0A3B7MQ34"/>
<name>A0A3B7MQ34_9BACT</name>
<evidence type="ECO:0000256" key="8">
    <source>
        <dbReference type="ARBA" id="ARBA00022737"/>
    </source>
</evidence>
<dbReference type="NCBIfam" id="NF006767">
    <property type="entry name" value="PRK09289.1"/>
    <property type="match status" value="1"/>
</dbReference>
<dbReference type="PANTHER" id="PTHR21098">
    <property type="entry name" value="RIBOFLAVIN SYNTHASE ALPHA CHAIN"/>
    <property type="match status" value="1"/>
</dbReference>
<dbReference type="EMBL" id="CP032157">
    <property type="protein sequence ID" value="AXY75433.1"/>
    <property type="molecule type" value="Genomic_DNA"/>
</dbReference>
<dbReference type="NCBIfam" id="TIGR00187">
    <property type="entry name" value="ribE"/>
    <property type="match status" value="1"/>
</dbReference>
<feature type="domain" description="Lumazine-binding" evidence="11">
    <location>
        <begin position="96"/>
        <end position="192"/>
    </location>
</feature>
<gene>
    <name evidence="12" type="ORF">D3H65_16230</name>
</gene>
<organism evidence="12 13">
    <name type="scientific">Paraflavitalea soli</name>
    <dbReference type="NCBI Taxonomy" id="2315862"/>
    <lineage>
        <taxon>Bacteria</taxon>
        <taxon>Pseudomonadati</taxon>
        <taxon>Bacteroidota</taxon>
        <taxon>Chitinophagia</taxon>
        <taxon>Chitinophagales</taxon>
        <taxon>Chitinophagaceae</taxon>
        <taxon>Paraflavitalea</taxon>
    </lineage>
</organism>
<dbReference type="SUPFAM" id="SSF63380">
    <property type="entry name" value="Riboflavin synthase domain-like"/>
    <property type="match status" value="2"/>
</dbReference>
<dbReference type="PANTHER" id="PTHR21098:SF12">
    <property type="entry name" value="RIBOFLAVIN SYNTHASE"/>
    <property type="match status" value="1"/>
</dbReference>
<comment type="pathway">
    <text evidence="3">Cofactor biosynthesis; riboflavin biosynthesis; riboflavin from 2-hydroxy-3-oxobutyl phosphate and 5-amino-6-(D-ribitylamino)uracil: step 2/2.</text>
</comment>
<reference evidence="12 13" key="1">
    <citation type="submission" date="2018-09" db="EMBL/GenBank/DDBJ databases">
        <title>Genome sequencing of strain 6GH32-13.</title>
        <authorList>
            <person name="Weon H.-Y."/>
            <person name="Heo J."/>
            <person name="Kwon S.-W."/>
        </authorList>
    </citation>
    <scope>NUCLEOTIDE SEQUENCE [LARGE SCALE GENOMIC DNA]</scope>
    <source>
        <strain evidence="12 13">5GH32-13</strain>
    </source>
</reference>
<dbReference type="KEGG" id="pseg:D3H65_16230"/>
<dbReference type="FunFam" id="2.40.30.20:FF:000004">
    <property type="entry name" value="Riboflavin synthase, alpha subunit"/>
    <property type="match status" value="1"/>
</dbReference>
<accession>A0A3B7MQ34</accession>
<keyword evidence="7 12" id="KW-0808">Transferase</keyword>
<keyword evidence="8" id="KW-0677">Repeat</keyword>
<feature type="repeat" description="Lumazine-binding" evidence="10">
    <location>
        <begin position="96"/>
        <end position="192"/>
    </location>
</feature>
<evidence type="ECO:0000256" key="9">
    <source>
        <dbReference type="NCBIfam" id="TIGR00187"/>
    </source>
</evidence>
<evidence type="ECO:0000256" key="3">
    <source>
        <dbReference type="ARBA" id="ARBA00004887"/>
    </source>
</evidence>
<dbReference type="GO" id="GO:0004746">
    <property type="term" value="F:riboflavin synthase activity"/>
    <property type="evidence" value="ECO:0007669"/>
    <property type="project" value="UniProtKB-UniRule"/>
</dbReference>
<sequence length="202" mass="22360">MFTGIIEATGRIEAVSTAGTNRILWLSSPITGELKIDQSIAHSGVCLTVEEIKNDHYRVTAIAETLKKTNLDSWKTGDLVNLERCLSYQGRLDGHIVQGHVDATAECIDKKDRDGSWEFRFRFPAAFAALVIEKGSISLNGISLTIFNVTRDEFSVGIIPYTFEHTDIQHVVPGSRVNLEFDMVGKYVIRHLSLQGAVTASH</sequence>
<dbReference type="OrthoDB" id="9788537at2"/>
<dbReference type="PIRSF" id="PIRSF000498">
    <property type="entry name" value="Riboflavin_syn_A"/>
    <property type="match status" value="1"/>
</dbReference>
<feature type="domain" description="Lumazine-binding" evidence="11">
    <location>
        <begin position="1"/>
        <end position="95"/>
    </location>
</feature>
<evidence type="ECO:0000256" key="1">
    <source>
        <dbReference type="ARBA" id="ARBA00000968"/>
    </source>
</evidence>
<evidence type="ECO:0000256" key="10">
    <source>
        <dbReference type="PROSITE-ProRule" id="PRU00524"/>
    </source>
</evidence>
<dbReference type="CDD" id="cd00402">
    <property type="entry name" value="Riboflavin_synthase_like"/>
    <property type="match status" value="1"/>
</dbReference>
<evidence type="ECO:0000256" key="7">
    <source>
        <dbReference type="ARBA" id="ARBA00022679"/>
    </source>
</evidence>
<keyword evidence="6" id="KW-0686">Riboflavin biosynthesis</keyword>
<dbReference type="Proteomes" id="UP000263900">
    <property type="component" value="Chromosome"/>
</dbReference>
<feature type="repeat" description="Lumazine-binding" evidence="10">
    <location>
        <begin position="1"/>
        <end position="95"/>
    </location>
</feature>
<dbReference type="GO" id="GO:0009231">
    <property type="term" value="P:riboflavin biosynthetic process"/>
    <property type="evidence" value="ECO:0007669"/>
    <property type="project" value="UniProtKB-KW"/>
</dbReference>